<evidence type="ECO:0000313" key="3">
    <source>
        <dbReference type="Proteomes" id="UP000228758"/>
    </source>
</evidence>
<protein>
    <submittedName>
        <fullName evidence="2">Protein phosphatase</fullName>
    </submittedName>
</protein>
<accession>A0A2M9CLG8</accession>
<dbReference type="GO" id="GO:0004722">
    <property type="term" value="F:protein serine/threonine phosphatase activity"/>
    <property type="evidence" value="ECO:0007669"/>
    <property type="project" value="InterPro"/>
</dbReference>
<dbReference type="SMART" id="SM00331">
    <property type="entry name" value="PP2C_SIG"/>
    <property type="match status" value="1"/>
</dbReference>
<dbReference type="SUPFAM" id="SSF81606">
    <property type="entry name" value="PP2C-like"/>
    <property type="match status" value="1"/>
</dbReference>
<keyword evidence="3" id="KW-1185">Reference proteome</keyword>
<dbReference type="PANTHER" id="PTHR47992">
    <property type="entry name" value="PROTEIN PHOSPHATASE"/>
    <property type="match status" value="1"/>
</dbReference>
<proteinExistence type="predicted"/>
<dbReference type="CDD" id="cd00143">
    <property type="entry name" value="PP2Cc"/>
    <property type="match status" value="1"/>
</dbReference>
<dbReference type="Proteomes" id="UP000228758">
    <property type="component" value="Unassembled WGS sequence"/>
</dbReference>
<dbReference type="Gene3D" id="3.60.40.10">
    <property type="entry name" value="PPM-type phosphatase domain"/>
    <property type="match status" value="1"/>
</dbReference>
<dbReference type="InterPro" id="IPR001932">
    <property type="entry name" value="PPM-type_phosphatase-like_dom"/>
</dbReference>
<gene>
    <name evidence="2" type="ORF">CLV46_2284</name>
</gene>
<feature type="domain" description="PPM-type phosphatase" evidence="1">
    <location>
        <begin position="25"/>
        <end position="256"/>
    </location>
</feature>
<evidence type="ECO:0000313" key="2">
    <source>
        <dbReference type="EMBL" id="PJJ72710.1"/>
    </source>
</evidence>
<organism evidence="2 3">
    <name type="scientific">Diaminobutyricimonas aerilata</name>
    <dbReference type="NCBI Taxonomy" id="1162967"/>
    <lineage>
        <taxon>Bacteria</taxon>
        <taxon>Bacillati</taxon>
        <taxon>Actinomycetota</taxon>
        <taxon>Actinomycetes</taxon>
        <taxon>Micrococcales</taxon>
        <taxon>Microbacteriaceae</taxon>
        <taxon>Diaminobutyricimonas</taxon>
    </lineage>
</organism>
<comment type="caution">
    <text evidence="2">The sequence shown here is derived from an EMBL/GenBank/DDBJ whole genome shotgun (WGS) entry which is preliminary data.</text>
</comment>
<dbReference type="AlphaFoldDB" id="A0A2M9CLG8"/>
<name>A0A2M9CLG8_9MICO</name>
<dbReference type="RefSeq" id="WP_100364869.1">
    <property type="nucleotide sequence ID" value="NZ_PGFF01000001.1"/>
</dbReference>
<reference evidence="2 3" key="1">
    <citation type="submission" date="2017-11" db="EMBL/GenBank/DDBJ databases">
        <title>Genomic Encyclopedia of Archaeal and Bacterial Type Strains, Phase II (KMG-II): From Individual Species to Whole Genera.</title>
        <authorList>
            <person name="Goeker M."/>
        </authorList>
    </citation>
    <scope>NUCLEOTIDE SEQUENCE [LARGE SCALE GENOMIC DNA]</scope>
    <source>
        <strain evidence="2 3">DSM 27393</strain>
    </source>
</reference>
<evidence type="ECO:0000259" key="1">
    <source>
        <dbReference type="PROSITE" id="PS51746"/>
    </source>
</evidence>
<dbReference type="InterPro" id="IPR015655">
    <property type="entry name" value="PP2C"/>
</dbReference>
<dbReference type="SMART" id="SM00332">
    <property type="entry name" value="PP2Cc"/>
    <property type="match status" value="1"/>
</dbReference>
<dbReference type="EMBL" id="PGFF01000001">
    <property type="protein sequence ID" value="PJJ72710.1"/>
    <property type="molecule type" value="Genomic_DNA"/>
</dbReference>
<sequence length="277" mass="29144">MTQLGRNSERHEVTVPGRDERIVLSWASVSNVGLRRAANEDSLIAEPPIFAVADGMGGHAAGDLASAAVVARLSEIAGEPYLELHELVEALESATTDIGGIADEGELGVGTTVTGAALVLQSGNPYFAVFNIGDSRVYRYGEGELAQVTVDHSIVQELVDSGVLHPDDAEFHPDSNVITRAVGFNVRPQPDNWLLPIEKGMRLLVCSDGLTKEVDRQRLSLHLGAGLAAKETAHALVDAALASGGRDNISVIVLDVLDAPAGNELDTTSPRSGVSRS</sequence>
<dbReference type="PROSITE" id="PS51746">
    <property type="entry name" value="PPM_2"/>
    <property type="match status" value="1"/>
</dbReference>
<dbReference type="Pfam" id="PF13672">
    <property type="entry name" value="PP2C_2"/>
    <property type="match status" value="1"/>
</dbReference>
<dbReference type="OrthoDB" id="9801841at2"/>
<dbReference type="InterPro" id="IPR036457">
    <property type="entry name" value="PPM-type-like_dom_sf"/>
</dbReference>